<dbReference type="STRING" id="747725.A0A168HQW8"/>
<dbReference type="SUPFAM" id="SSF46565">
    <property type="entry name" value="Chaperone J-domain"/>
    <property type="match status" value="1"/>
</dbReference>
<dbReference type="GO" id="GO:0051787">
    <property type="term" value="F:misfolded protein binding"/>
    <property type="evidence" value="ECO:0007669"/>
    <property type="project" value="TreeGrafter"/>
</dbReference>
<evidence type="ECO:0000256" key="1">
    <source>
        <dbReference type="ARBA" id="ARBA00023186"/>
    </source>
</evidence>
<reference evidence="3 4" key="1">
    <citation type="submission" date="2015-06" db="EMBL/GenBank/DDBJ databases">
        <title>Expansion of signal transduction pathways in fungi by whole-genome duplication.</title>
        <authorList>
            <consortium name="DOE Joint Genome Institute"/>
            <person name="Corrochano L.M."/>
            <person name="Kuo A."/>
            <person name="Marcet-Houben M."/>
            <person name="Polaino S."/>
            <person name="Salamov A."/>
            <person name="Villalobos J.M."/>
            <person name="Alvarez M.I."/>
            <person name="Avalos J."/>
            <person name="Benito E.P."/>
            <person name="Benoit I."/>
            <person name="Burger G."/>
            <person name="Camino L.P."/>
            <person name="Canovas D."/>
            <person name="Cerda-Olmedo E."/>
            <person name="Cheng J.-F."/>
            <person name="Dominguez A."/>
            <person name="Elias M."/>
            <person name="Eslava A.P."/>
            <person name="Glaser F."/>
            <person name="Grimwood J."/>
            <person name="Gutierrez G."/>
            <person name="Heitman J."/>
            <person name="Henrissat B."/>
            <person name="Iturriaga E.A."/>
            <person name="Lang B.F."/>
            <person name="Lavin J.L."/>
            <person name="Lee S."/>
            <person name="Li W."/>
            <person name="Lindquist E."/>
            <person name="Lopez-Garcia S."/>
            <person name="Luque E.M."/>
            <person name="Marcos A.T."/>
            <person name="Martin J."/>
            <person name="Mccluskey K."/>
            <person name="Medina H.R."/>
            <person name="Miralles-Duran A."/>
            <person name="Miyazaki A."/>
            <person name="Munoz-Torres E."/>
            <person name="Oguiza J.A."/>
            <person name="Ohm R."/>
            <person name="Olmedo M."/>
            <person name="Orejas M."/>
            <person name="Ortiz-Castellanos L."/>
            <person name="Pisabarro A.G."/>
            <person name="Rodriguez-Romero J."/>
            <person name="Ruiz-Herrera J."/>
            <person name="Ruiz-Vazquez R."/>
            <person name="Sanz C."/>
            <person name="Schackwitz W."/>
            <person name="Schmutz J."/>
            <person name="Shahriari M."/>
            <person name="Shelest E."/>
            <person name="Silva-Franco F."/>
            <person name="Soanes D."/>
            <person name="Syed K."/>
            <person name="Tagua V.G."/>
            <person name="Talbot N.J."/>
            <person name="Thon M."/>
            <person name="De Vries R.P."/>
            <person name="Wiebenga A."/>
            <person name="Yadav J.S."/>
            <person name="Braun E.L."/>
            <person name="Baker S."/>
            <person name="Garre V."/>
            <person name="Horwitz B."/>
            <person name="Torres-Martinez S."/>
            <person name="Idnurm A."/>
            <person name="Herrera-Estrella A."/>
            <person name="Gabaldon T."/>
            <person name="Grigoriev I.V."/>
        </authorList>
    </citation>
    <scope>NUCLEOTIDE SEQUENCE [LARGE SCALE GENOMIC DNA]</scope>
    <source>
        <strain evidence="3 4">CBS 277.49</strain>
    </source>
</reference>
<dbReference type="PRINTS" id="PR00625">
    <property type="entry name" value="JDOMAIN"/>
</dbReference>
<organism evidence="3 4">
    <name type="scientific">Mucor lusitanicus CBS 277.49</name>
    <dbReference type="NCBI Taxonomy" id="747725"/>
    <lineage>
        <taxon>Eukaryota</taxon>
        <taxon>Fungi</taxon>
        <taxon>Fungi incertae sedis</taxon>
        <taxon>Mucoromycota</taxon>
        <taxon>Mucoromycotina</taxon>
        <taxon>Mucoromycetes</taxon>
        <taxon>Mucorales</taxon>
        <taxon>Mucorineae</taxon>
        <taxon>Mucoraceae</taxon>
        <taxon>Mucor</taxon>
    </lineage>
</organism>
<protein>
    <recommendedName>
        <fullName evidence="2">J domain-containing protein</fullName>
    </recommendedName>
</protein>
<dbReference type="CDD" id="cd06257">
    <property type="entry name" value="DnaJ"/>
    <property type="match status" value="1"/>
</dbReference>
<sequence length="70" mass="8343">MAVETRYYEILEVETDASDHEIKRAYRKLAMKYHPDKNPDEGERFKEISHAYEILSDPESRASYDRFGED</sequence>
<dbReference type="InterPro" id="IPR018253">
    <property type="entry name" value="DnaJ_domain_CS"/>
</dbReference>
<dbReference type="AlphaFoldDB" id="A0A168HQW8"/>
<dbReference type="VEuPathDB" id="FungiDB:MUCCIDRAFT_126044"/>
<dbReference type="Proteomes" id="UP000077051">
    <property type="component" value="Unassembled WGS sequence"/>
</dbReference>
<name>A0A168HQW8_MUCCL</name>
<dbReference type="InterPro" id="IPR036869">
    <property type="entry name" value="J_dom_sf"/>
</dbReference>
<accession>A0A168HQW8</accession>
<dbReference type="PROSITE" id="PS50076">
    <property type="entry name" value="DNAJ_2"/>
    <property type="match status" value="1"/>
</dbReference>
<dbReference type="OrthoDB" id="10250354at2759"/>
<keyword evidence="4" id="KW-1185">Reference proteome</keyword>
<dbReference type="SMART" id="SM00271">
    <property type="entry name" value="DnaJ"/>
    <property type="match status" value="1"/>
</dbReference>
<dbReference type="InterPro" id="IPR051948">
    <property type="entry name" value="Hsp70_co-chaperone_J-domain"/>
</dbReference>
<proteinExistence type="predicted"/>
<gene>
    <name evidence="3" type="ORF">MUCCIDRAFT_126044</name>
</gene>
<dbReference type="GO" id="GO:0005783">
    <property type="term" value="C:endoplasmic reticulum"/>
    <property type="evidence" value="ECO:0007669"/>
    <property type="project" value="TreeGrafter"/>
</dbReference>
<keyword evidence="1" id="KW-0143">Chaperone</keyword>
<evidence type="ECO:0000313" key="4">
    <source>
        <dbReference type="Proteomes" id="UP000077051"/>
    </source>
</evidence>
<dbReference type="PANTHER" id="PTHR44360">
    <property type="entry name" value="DNAJ HOMOLOG SUBFAMILY B MEMBER 9"/>
    <property type="match status" value="1"/>
</dbReference>
<dbReference type="EMBL" id="AMYB01000008">
    <property type="protein sequence ID" value="OAC99074.1"/>
    <property type="molecule type" value="Genomic_DNA"/>
</dbReference>
<dbReference type="PROSITE" id="PS00636">
    <property type="entry name" value="DNAJ_1"/>
    <property type="match status" value="1"/>
</dbReference>
<dbReference type="GO" id="GO:0036503">
    <property type="term" value="P:ERAD pathway"/>
    <property type="evidence" value="ECO:0007669"/>
    <property type="project" value="TreeGrafter"/>
</dbReference>
<evidence type="ECO:0000259" key="2">
    <source>
        <dbReference type="PROSITE" id="PS50076"/>
    </source>
</evidence>
<evidence type="ECO:0000313" key="3">
    <source>
        <dbReference type="EMBL" id="OAC99074.1"/>
    </source>
</evidence>
<dbReference type="PANTHER" id="PTHR44360:SF1">
    <property type="entry name" value="DNAJ HOMOLOG SUBFAMILY B MEMBER 9"/>
    <property type="match status" value="1"/>
</dbReference>
<feature type="domain" description="J" evidence="2">
    <location>
        <begin position="6"/>
        <end position="68"/>
    </location>
</feature>
<dbReference type="GO" id="GO:0051087">
    <property type="term" value="F:protein-folding chaperone binding"/>
    <property type="evidence" value="ECO:0007669"/>
    <property type="project" value="TreeGrafter"/>
</dbReference>
<dbReference type="Gene3D" id="1.10.287.110">
    <property type="entry name" value="DnaJ domain"/>
    <property type="match status" value="1"/>
</dbReference>
<dbReference type="InterPro" id="IPR001623">
    <property type="entry name" value="DnaJ_domain"/>
</dbReference>
<dbReference type="Pfam" id="PF00226">
    <property type="entry name" value="DnaJ"/>
    <property type="match status" value="1"/>
</dbReference>
<feature type="non-terminal residue" evidence="3">
    <location>
        <position position="70"/>
    </location>
</feature>
<comment type="caution">
    <text evidence="3">The sequence shown here is derived from an EMBL/GenBank/DDBJ whole genome shotgun (WGS) entry which is preliminary data.</text>
</comment>